<keyword evidence="4" id="KW-0812">Transmembrane</keyword>
<feature type="transmembrane region" description="Helical" evidence="4">
    <location>
        <begin position="12"/>
        <end position="33"/>
    </location>
</feature>
<feature type="domain" description="Phosphatidic acid phosphatase type 2/haloperoxidase" evidence="5">
    <location>
        <begin position="161"/>
        <end position="275"/>
    </location>
</feature>
<protein>
    <recommendedName>
        <fullName evidence="1">undecaprenyl-diphosphate phosphatase</fullName>
        <ecNumber evidence="1">3.6.1.27</ecNumber>
    </recommendedName>
    <alternativeName>
        <fullName evidence="2">Undecaprenyl pyrophosphate phosphatase</fullName>
    </alternativeName>
</protein>
<dbReference type="Pfam" id="PF01569">
    <property type="entry name" value="PAP2"/>
    <property type="match status" value="1"/>
</dbReference>
<dbReference type="SUPFAM" id="SSF48317">
    <property type="entry name" value="Acid phosphatase/Vanadium-dependent haloperoxidase"/>
    <property type="match status" value="1"/>
</dbReference>
<sequence>MTTEKFAEFLAVHLWAVLFVIALGMLLVAGLLWHALQRYGGRFVTLGQGVIDRIRPHARRLPIPGAVHSIWQIASGLGIQVLASVAIAVAACVGFVEIADDIGVDDDLGRFDVALSAALSQHASDRQLRIFAAVTDLGDKDFLIPLAAVIAAFMLFRRRWFLAAAWLVATAGGALSNVGLKAIFERSRPEHLHGFASASGWSFPSGHSSGSFIVYGLLAYLIVIHSTPRWHWPVAAAAMMLIVCVGFSRVVLQVHYFSDVLGGYAVGAAWVAAWIAGLEVFRRRNIS</sequence>
<proteinExistence type="predicted"/>
<feature type="transmembrane region" description="Helical" evidence="4">
    <location>
        <begin position="204"/>
        <end position="223"/>
    </location>
</feature>
<dbReference type="InterPro" id="IPR000326">
    <property type="entry name" value="PAP2/HPO"/>
</dbReference>
<dbReference type="EMBL" id="JBHSDU010000003">
    <property type="protein sequence ID" value="MFC4309270.1"/>
    <property type="molecule type" value="Genomic_DNA"/>
</dbReference>
<keyword evidence="4" id="KW-0472">Membrane</keyword>
<keyword evidence="7" id="KW-1185">Reference proteome</keyword>
<gene>
    <name evidence="6" type="ORF">ACFPN2_09280</name>
</gene>
<evidence type="ECO:0000256" key="3">
    <source>
        <dbReference type="ARBA" id="ARBA00047594"/>
    </source>
</evidence>
<dbReference type="EC" id="3.6.1.27" evidence="1"/>
<dbReference type="InterPro" id="IPR036938">
    <property type="entry name" value="PAP2/HPO_sf"/>
</dbReference>
<evidence type="ECO:0000313" key="7">
    <source>
        <dbReference type="Proteomes" id="UP001595904"/>
    </source>
</evidence>
<name>A0ABV8SRE7_9GAMM</name>
<evidence type="ECO:0000256" key="2">
    <source>
        <dbReference type="ARBA" id="ARBA00032707"/>
    </source>
</evidence>
<dbReference type="Proteomes" id="UP001595904">
    <property type="component" value="Unassembled WGS sequence"/>
</dbReference>
<organism evidence="6 7">
    <name type="scientific">Steroidobacter flavus</name>
    <dbReference type="NCBI Taxonomy" id="1842136"/>
    <lineage>
        <taxon>Bacteria</taxon>
        <taxon>Pseudomonadati</taxon>
        <taxon>Pseudomonadota</taxon>
        <taxon>Gammaproteobacteria</taxon>
        <taxon>Steroidobacterales</taxon>
        <taxon>Steroidobacteraceae</taxon>
        <taxon>Steroidobacter</taxon>
    </lineage>
</organism>
<reference evidence="7" key="1">
    <citation type="journal article" date="2019" name="Int. J. Syst. Evol. Microbiol.">
        <title>The Global Catalogue of Microorganisms (GCM) 10K type strain sequencing project: providing services to taxonomists for standard genome sequencing and annotation.</title>
        <authorList>
            <consortium name="The Broad Institute Genomics Platform"/>
            <consortium name="The Broad Institute Genome Sequencing Center for Infectious Disease"/>
            <person name="Wu L."/>
            <person name="Ma J."/>
        </authorList>
    </citation>
    <scope>NUCLEOTIDE SEQUENCE [LARGE SCALE GENOMIC DNA]</scope>
    <source>
        <strain evidence="7">CGMCC 1.10759</strain>
    </source>
</reference>
<feature type="transmembrane region" description="Helical" evidence="4">
    <location>
        <begin position="230"/>
        <end position="252"/>
    </location>
</feature>
<keyword evidence="4" id="KW-1133">Transmembrane helix</keyword>
<feature type="transmembrane region" description="Helical" evidence="4">
    <location>
        <begin position="264"/>
        <end position="281"/>
    </location>
</feature>
<dbReference type="CDD" id="cd03392">
    <property type="entry name" value="PAP2_like_2"/>
    <property type="match status" value="1"/>
</dbReference>
<evidence type="ECO:0000256" key="4">
    <source>
        <dbReference type="SAM" id="Phobius"/>
    </source>
</evidence>
<dbReference type="PANTHER" id="PTHR14969:SF13">
    <property type="entry name" value="AT30094P"/>
    <property type="match status" value="1"/>
</dbReference>
<evidence type="ECO:0000313" key="6">
    <source>
        <dbReference type="EMBL" id="MFC4309270.1"/>
    </source>
</evidence>
<comment type="catalytic activity">
    <reaction evidence="3">
        <text>di-trans,octa-cis-undecaprenyl diphosphate + H2O = di-trans,octa-cis-undecaprenyl phosphate + phosphate + H(+)</text>
        <dbReference type="Rhea" id="RHEA:28094"/>
        <dbReference type="ChEBI" id="CHEBI:15377"/>
        <dbReference type="ChEBI" id="CHEBI:15378"/>
        <dbReference type="ChEBI" id="CHEBI:43474"/>
        <dbReference type="ChEBI" id="CHEBI:58405"/>
        <dbReference type="ChEBI" id="CHEBI:60392"/>
        <dbReference type="EC" id="3.6.1.27"/>
    </reaction>
</comment>
<evidence type="ECO:0000259" key="5">
    <source>
        <dbReference type="SMART" id="SM00014"/>
    </source>
</evidence>
<comment type="caution">
    <text evidence="6">The sequence shown here is derived from an EMBL/GenBank/DDBJ whole genome shotgun (WGS) entry which is preliminary data.</text>
</comment>
<evidence type="ECO:0000256" key="1">
    <source>
        <dbReference type="ARBA" id="ARBA00012374"/>
    </source>
</evidence>
<accession>A0ABV8SRE7</accession>
<dbReference type="SMART" id="SM00014">
    <property type="entry name" value="acidPPc"/>
    <property type="match status" value="1"/>
</dbReference>
<dbReference type="Gene3D" id="1.20.144.10">
    <property type="entry name" value="Phosphatidic acid phosphatase type 2/haloperoxidase"/>
    <property type="match status" value="2"/>
</dbReference>
<feature type="transmembrane region" description="Helical" evidence="4">
    <location>
        <begin position="160"/>
        <end position="184"/>
    </location>
</feature>
<dbReference type="RefSeq" id="WP_380596327.1">
    <property type="nucleotide sequence ID" value="NZ_JBHSDU010000003.1"/>
</dbReference>
<dbReference type="PANTHER" id="PTHR14969">
    <property type="entry name" value="SPHINGOSINE-1-PHOSPHATE PHOSPHOHYDROLASE"/>
    <property type="match status" value="1"/>
</dbReference>